<dbReference type="EMBL" id="JAUSSK010000003">
    <property type="protein sequence ID" value="MDQ0010105.1"/>
    <property type="molecule type" value="Genomic_DNA"/>
</dbReference>
<reference evidence="1 2" key="1">
    <citation type="submission" date="2023-07" db="EMBL/GenBank/DDBJ databases">
        <title>Sorghum-associated microbial communities from plants grown in Nebraska, USA.</title>
        <authorList>
            <person name="Schachtman D."/>
        </authorList>
    </citation>
    <scope>NUCLEOTIDE SEQUENCE [LARGE SCALE GENOMIC DNA]</scope>
    <source>
        <strain evidence="1 2">CC60</strain>
    </source>
</reference>
<evidence type="ECO:0000313" key="1">
    <source>
        <dbReference type="EMBL" id="MDQ0010105.1"/>
    </source>
</evidence>
<organism evidence="1 2">
    <name type="scientific">Luteibacter jiangsuensis</name>
    <dbReference type="NCBI Taxonomy" id="637577"/>
    <lineage>
        <taxon>Bacteria</taxon>
        <taxon>Pseudomonadati</taxon>
        <taxon>Pseudomonadota</taxon>
        <taxon>Gammaproteobacteria</taxon>
        <taxon>Lysobacterales</taxon>
        <taxon>Rhodanobacteraceae</taxon>
        <taxon>Luteibacter</taxon>
    </lineage>
</organism>
<evidence type="ECO:0000313" key="2">
    <source>
        <dbReference type="Proteomes" id="UP001237737"/>
    </source>
</evidence>
<gene>
    <name evidence="1" type="ORF">J2T07_002295</name>
</gene>
<accession>A0ABT9SZD3</accession>
<dbReference type="Proteomes" id="UP001237737">
    <property type="component" value="Unassembled WGS sequence"/>
</dbReference>
<proteinExistence type="predicted"/>
<sequence length="41" mass="4691">MLGAHDAMSRRMNRRLPVSFCGEWTVNPDAGLCEPLQLYRV</sequence>
<protein>
    <submittedName>
        <fullName evidence="1">Uncharacterized protein</fullName>
    </submittedName>
</protein>
<comment type="caution">
    <text evidence="1">The sequence shown here is derived from an EMBL/GenBank/DDBJ whole genome shotgun (WGS) entry which is preliminary data.</text>
</comment>
<name>A0ABT9SZD3_9GAMM</name>
<keyword evidence="2" id="KW-1185">Reference proteome</keyword>